<dbReference type="UniPathway" id="UPA00164"/>
<keyword evidence="17" id="KW-1185">Reference proteome</keyword>
<evidence type="ECO:0000259" key="15">
    <source>
        <dbReference type="Pfam" id="PF18085"/>
    </source>
</evidence>
<feature type="domain" description="Maltokinase N-terminal cap" evidence="15">
    <location>
        <begin position="20"/>
        <end position="107"/>
    </location>
</feature>
<evidence type="ECO:0000256" key="9">
    <source>
        <dbReference type="ARBA" id="ARBA00022777"/>
    </source>
</evidence>
<dbReference type="GO" id="GO:0005978">
    <property type="term" value="P:glycogen biosynthetic process"/>
    <property type="evidence" value="ECO:0007669"/>
    <property type="project" value="UniProtKB-UniPathway"/>
</dbReference>
<dbReference type="KEGG" id="rcr:NCTC10994_01843"/>
<proteinExistence type="inferred from homology"/>
<dbReference type="Pfam" id="PF18085">
    <property type="entry name" value="Mak_N_cap"/>
    <property type="match status" value="1"/>
</dbReference>
<comment type="subunit">
    <text evidence="3">Monomer.</text>
</comment>
<name>A0A2X4X3E2_9NOCA</name>
<evidence type="ECO:0000256" key="5">
    <source>
        <dbReference type="ARBA" id="ARBA00013882"/>
    </source>
</evidence>
<comment type="catalytic activity">
    <reaction evidence="14">
        <text>D-maltose + ATP = alpha-maltose 1-phosphate + ADP + H(+)</text>
        <dbReference type="Rhea" id="RHEA:31915"/>
        <dbReference type="ChEBI" id="CHEBI:15378"/>
        <dbReference type="ChEBI" id="CHEBI:17306"/>
        <dbReference type="ChEBI" id="CHEBI:30616"/>
        <dbReference type="ChEBI" id="CHEBI:63576"/>
        <dbReference type="ChEBI" id="CHEBI:456216"/>
        <dbReference type="EC" id="2.7.1.175"/>
    </reaction>
</comment>
<keyword evidence="6" id="KW-0321">Glycogen metabolism</keyword>
<dbReference type="Gene3D" id="3.90.1200.10">
    <property type="match status" value="1"/>
</dbReference>
<keyword evidence="10" id="KW-0067">ATP-binding</keyword>
<dbReference type="InterPro" id="IPR040999">
    <property type="entry name" value="Mak_N_cap"/>
</dbReference>
<evidence type="ECO:0000256" key="7">
    <source>
        <dbReference type="ARBA" id="ARBA00022679"/>
    </source>
</evidence>
<sequence length="462" mass="50746">MTENDSRYPGADLEAALARWLPRQRWFAAKGHTVTGVRIVLRQALAEGPGFGAEHVLVAVDFEDTPEQIYQVPLGYRSHLPDELTPWTVATPDDAGHSVFVYDGLRDQEIIGLYARSLSSGKPKGTVDLHTVPGSEFEMDVRGRPLGAEQSNTSVVLGERLLLKMFRRLTLGINPDVELHLALSEVGCRSVAPLRAWIDADVEGVRTTLAMAQDFAANSADGWAMALGSIRDLLIEGDLRADEVGTDFAGESYRMGTAVAEVHSDLAAALGESQRPASGLAAAMSRRLEAAAAEVEELAEFVPAIQARFDEAAAVGPVTVQRIHGDLHLGQVLRTPERWLLIDFEGEPAKSLVERRHPDTPLRDVAGMLRSFDYAAHHSVREREPDTATAQREFRAREWAERNSAAFCDGYAASSGSDPRDIGALLRAYEIDKAVYEVVYEARHRPAWLRLPLNAIRRLSQD</sequence>
<organism evidence="16 17">
    <name type="scientific">Rhodococcus coprophilus</name>
    <dbReference type="NCBI Taxonomy" id="38310"/>
    <lineage>
        <taxon>Bacteria</taxon>
        <taxon>Bacillati</taxon>
        <taxon>Actinomycetota</taxon>
        <taxon>Actinomycetes</taxon>
        <taxon>Mycobacteriales</taxon>
        <taxon>Nocardiaceae</taxon>
        <taxon>Rhodococcus</taxon>
    </lineage>
</organism>
<evidence type="ECO:0000256" key="14">
    <source>
        <dbReference type="ARBA" id="ARBA00049067"/>
    </source>
</evidence>
<accession>A0A2X4X3E2</accession>
<comment type="similarity">
    <text evidence="2">Belongs to the aminoglycoside phosphotransferase family.</text>
</comment>
<evidence type="ECO:0000256" key="6">
    <source>
        <dbReference type="ARBA" id="ARBA00022600"/>
    </source>
</evidence>
<evidence type="ECO:0000256" key="11">
    <source>
        <dbReference type="ARBA" id="ARBA00023056"/>
    </source>
</evidence>
<dbReference type="GO" id="GO:0005524">
    <property type="term" value="F:ATP binding"/>
    <property type="evidence" value="ECO:0007669"/>
    <property type="project" value="UniProtKB-KW"/>
</dbReference>
<evidence type="ECO:0000256" key="3">
    <source>
        <dbReference type="ARBA" id="ARBA00011245"/>
    </source>
</evidence>
<keyword evidence="8" id="KW-0547">Nucleotide-binding</keyword>
<evidence type="ECO:0000256" key="12">
    <source>
        <dbReference type="ARBA" id="ARBA00023277"/>
    </source>
</evidence>
<dbReference type="SUPFAM" id="SSF56112">
    <property type="entry name" value="Protein kinase-like (PK-like)"/>
    <property type="match status" value="1"/>
</dbReference>
<evidence type="ECO:0000256" key="8">
    <source>
        <dbReference type="ARBA" id="ARBA00022741"/>
    </source>
</evidence>
<dbReference type="Proteomes" id="UP000249091">
    <property type="component" value="Chromosome 1"/>
</dbReference>
<dbReference type="EMBL" id="LS483468">
    <property type="protein sequence ID" value="SQI31004.1"/>
    <property type="molecule type" value="Genomic_DNA"/>
</dbReference>
<evidence type="ECO:0000313" key="17">
    <source>
        <dbReference type="Proteomes" id="UP000249091"/>
    </source>
</evidence>
<comment type="pathway">
    <text evidence="1">Glycan biosynthesis; glycogen biosynthesis.</text>
</comment>
<keyword evidence="9 16" id="KW-0418">Kinase</keyword>
<evidence type="ECO:0000256" key="1">
    <source>
        <dbReference type="ARBA" id="ARBA00004964"/>
    </source>
</evidence>
<dbReference type="AlphaFoldDB" id="A0A2X4X3E2"/>
<keyword evidence="11" id="KW-0320">Glycogen biosynthesis</keyword>
<reference evidence="16 17" key="1">
    <citation type="submission" date="2018-06" db="EMBL/GenBank/DDBJ databases">
        <authorList>
            <consortium name="Pathogen Informatics"/>
            <person name="Doyle S."/>
        </authorList>
    </citation>
    <scope>NUCLEOTIDE SEQUENCE [LARGE SCALE GENOMIC DNA]</scope>
    <source>
        <strain evidence="16 17">NCTC10994</strain>
    </source>
</reference>
<gene>
    <name evidence="16" type="primary">mak1</name>
    <name evidence="16" type="ORF">NCTC10994_01843</name>
</gene>
<dbReference type="EC" id="2.7.1.175" evidence="4"/>
<evidence type="ECO:0000256" key="13">
    <source>
        <dbReference type="ARBA" id="ARBA00031251"/>
    </source>
</evidence>
<evidence type="ECO:0000256" key="4">
    <source>
        <dbReference type="ARBA" id="ARBA00011962"/>
    </source>
</evidence>
<dbReference type="STRING" id="1219011.GCA_001895045_02936"/>
<evidence type="ECO:0000313" key="16">
    <source>
        <dbReference type="EMBL" id="SQI31004.1"/>
    </source>
</evidence>
<evidence type="ECO:0000256" key="2">
    <source>
        <dbReference type="ARBA" id="ARBA00006219"/>
    </source>
</evidence>
<dbReference type="GO" id="GO:0016301">
    <property type="term" value="F:kinase activity"/>
    <property type="evidence" value="ECO:0007669"/>
    <property type="project" value="UniProtKB-KW"/>
</dbReference>
<keyword evidence="12" id="KW-0119">Carbohydrate metabolism</keyword>
<keyword evidence="7 16" id="KW-0808">Transferase</keyword>
<dbReference type="RefSeq" id="WP_072701785.1">
    <property type="nucleotide sequence ID" value="NZ_JAFBBL010000001.1"/>
</dbReference>
<evidence type="ECO:0000256" key="10">
    <source>
        <dbReference type="ARBA" id="ARBA00022840"/>
    </source>
</evidence>
<dbReference type="InterPro" id="IPR011009">
    <property type="entry name" value="Kinase-like_dom_sf"/>
</dbReference>
<protein>
    <recommendedName>
        <fullName evidence="5">Maltokinase</fullName>
        <ecNumber evidence="4">2.7.1.175</ecNumber>
    </recommendedName>
    <alternativeName>
        <fullName evidence="13">Maltose-1-phosphate synthase</fullName>
    </alternativeName>
</protein>